<feature type="transmembrane region" description="Helical" evidence="8">
    <location>
        <begin position="598"/>
        <end position="617"/>
    </location>
</feature>
<evidence type="ECO:0000256" key="8">
    <source>
        <dbReference type="RuleBase" id="RU280814"/>
    </source>
</evidence>
<sequence>MSDHNKRDMRVMSAIIICWIVGSCSSGDCVWSDINVLRNLATIKKCLQQWLLSMAHIGASVLRPIKHGLTARHVVLQFQKLSGVESKKSRRRRMYEENLKLKGIEIEHVKGEFCSNIRFVLVHVPFDLLCQQAEKLGVEMRVRSDFRPERTVVDGYFSRLLKRCSLFSFPTEINALIHEPKNRYHPFTYDEMECFCGSDDAENFFSSADRIYIAHDILSRTRYGRGDRVGIENMLKSEIYTAAYPLHEYLDYENLRSRPCREEEERTAYEMRNFSTRQFLYWIWAKLRYFYKFQPLFLIKEYFGSKIAIYFVLVGYYTRFLVPCALLGIFCFLYGFFTISFDLPSNEICRKDGIANDIIMCPTCDRWCDYTRLNSSCFYSKLSYIFDNISTVIFATLMSLGATLFIEGWKRYNADVAWRLGLLDTGSHEEGIRLAYLLQSLRSSNIRDPYTQRREPDVIPLRRRLPTILASGVTVIFFLCLILGAVIGTIVYRIVLMQVLYRVDSVRPIAAIFTSLTTAVLNLIVILIMSYFYSFLALKLTDWEYPRTQSEFEKSYTVKVFLFQFINYYSSIFYVAFFKGNFSGLPGRRVLGLRPEDCDPAGCMVELVILLATIMFGKTVYNAAMEFFNPVILTLFRGCTLKIRESRSQKSERFRRQRRREMDSAIVRVPRWEWDYSLTPTYEQFLFDEYLDIVIQFGFVTLFVSAFPLAPLFALINNLLEVRLDAYKFVVATRRPLPERARDPGVWLSIIDIISNAAVLTNAFVIAFTSDFIPRMVYLSRHPSLEGYVNSTLSLFESSSLHAPDWSQWHNITACWFRDYRKPPCTLRSSADCDDAYGVTNLWWVVLAFRLGFVVVFAHAVLAMKAFIAYIIPDLPTRVFIQLQRQRSLSLGGLTDGTRSV</sequence>
<keyword evidence="9" id="KW-0732">Signal</keyword>
<organism evidence="12 13">
    <name type="scientific">Ascaris lumbricoides</name>
    <name type="common">Giant roundworm</name>
    <dbReference type="NCBI Taxonomy" id="6252"/>
    <lineage>
        <taxon>Eukaryota</taxon>
        <taxon>Metazoa</taxon>
        <taxon>Ecdysozoa</taxon>
        <taxon>Nematoda</taxon>
        <taxon>Chromadorea</taxon>
        <taxon>Rhabditida</taxon>
        <taxon>Spirurina</taxon>
        <taxon>Ascaridomorpha</taxon>
        <taxon>Ascaridoidea</taxon>
        <taxon>Ascarididae</taxon>
        <taxon>Ascaris</taxon>
    </lineage>
</organism>
<name>A0A9J2P7M1_ASCLU</name>
<dbReference type="PROSITE" id="PS51257">
    <property type="entry name" value="PROKAR_LIPOPROTEIN"/>
    <property type="match status" value="1"/>
</dbReference>
<evidence type="ECO:0000259" key="11">
    <source>
        <dbReference type="Pfam" id="PF16178"/>
    </source>
</evidence>
<protein>
    <recommendedName>
        <fullName evidence="8">Anoctamin</fullName>
    </recommendedName>
</protein>
<evidence type="ECO:0000259" key="10">
    <source>
        <dbReference type="Pfam" id="PF04547"/>
    </source>
</evidence>
<feature type="transmembrane region" description="Helical" evidence="8">
    <location>
        <begin position="842"/>
        <end position="862"/>
    </location>
</feature>
<comment type="subcellular location">
    <subcellularLocation>
        <location evidence="1">Cell membrane</location>
        <topology evidence="1">Multi-pass membrane protein</topology>
    </subcellularLocation>
    <subcellularLocation>
        <location evidence="8">Membrane</location>
        <topology evidence="8">Multi-pass membrane protein</topology>
    </subcellularLocation>
</comment>
<feature type="transmembrane region" description="Helical" evidence="8">
    <location>
        <begin position="693"/>
        <end position="716"/>
    </location>
</feature>
<dbReference type="Pfam" id="PF04547">
    <property type="entry name" value="Anoctamin"/>
    <property type="match status" value="1"/>
</dbReference>
<evidence type="ECO:0000313" key="12">
    <source>
        <dbReference type="Proteomes" id="UP000036681"/>
    </source>
</evidence>
<feature type="domain" description="Anoctamin transmembrane" evidence="10">
    <location>
        <begin position="299"/>
        <end position="886"/>
    </location>
</feature>
<dbReference type="AlphaFoldDB" id="A0A9J2P7M1"/>
<keyword evidence="12" id="KW-1185">Reference proteome</keyword>
<feature type="transmembrane region" description="Helical" evidence="8">
    <location>
        <begin position="745"/>
        <end position="768"/>
    </location>
</feature>
<keyword evidence="3" id="KW-1003">Cell membrane</keyword>
<reference evidence="13" key="1">
    <citation type="submission" date="2023-03" db="UniProtKB">
        <authorList>
            <consortium name="WormBaseParasite"/>
        </authorList>
    </citation>
    <scope>IDENTIFICATION</scope>
</reference>
<feature type="transmembrane region" description="Helical" evidence="8">
    <location>
        <begin position="468"/>
        <end position="496"/>
    </location>
</feature>
<evidence type="ECO:0000256" key="1">
    <source>
        <dbReference type="ARBA" id="ARBA00004651"/>
    </source>
</evidence>
<dbReference type="InterPro" id="IPR049452">
    <property type="entry name" value="Anoctamin_TM"/>
</dbReference>
<comment type="similarity">
    <text evidence="2 8">Belongs to the anoctamin family.</text>
</comment>
<dbReference type="Proteomes" id="UP000036681">
    <property type="component" value="Unplaced"/>
</dbReference>
<keyword evidence="5 8" id="KW-1133">Transmembrane helix</keyword>
<feature type="transmembrane region" description="Helical" evidence="8">
    <location>
        <begin position="382"/>
        <end position="406"/>
    </location>
</feature>
<keyword evidence="7" id="KW-0325">Glycoprotein</keyword>
<dbReference type="PANTHER" id="PTHR12308">
    <property type="entry name" value="ANOCTAMIN"/>
    <property type="match status" value="1"/>
</dbReference>
<feature type="transmembrane region" description="Helical" evidence="8">
    <location>
        <begin position="320"/>
        <end position="341"/>
    </location>
</feature>
<keyword evidence="4 8" id="KW-0812">Transmembrane</keyword>
<dbReference type="Pfam" id="PF16178">
    <property type="entry name" value="Anoct_dimer"/>
    <property type="match status" value="1"/>
</dbReference>
<evidence type="ECO:0000256" key="7">
    <source>
        <dbReference type="ARBA" id="ARBA00023180"/>
    </source>
</evidence>
<accession>A0A9J2P7M1</accession>
<evidence type="ECO:0000256" key="5">
    <source>
        <dbReference type="ARBA" id="ARBA00022989"/>
    </source>
</evidence>
<keyword evidence="6 8" id="KW-0472">Membrane</keyword>
<dbReference type="InterPro" id="IPR032394">
    <property type="entry name" value="Anoct_dimer"/>
</dbReference>
<feature type="domain" description="Anoctamin dimerisation" evidence="11">
    <location>
        <begin position="80"/>
        <end position="296"/>
    </location>
</feature>
<feature type="transmembrane region" description="Helical" evidence="8">
    <location>
        <begin position="556"/>
        <end position="577"/>
    </location>
</feature>
<dbReference type="GO" id="GO:0046983">
    <property type="term" value="F:protein dimerization activity"/>
    <property type="evidence" value="ECO:0007669"/>
    <property type="project" value="InterPro"/>
</dbReference>
<dbReference type="GO" id="GO:0005886">
    <property type="term" value="C:plasma membrane"/>
    <property type="evidence" value="ECO:0007669"/>
    <property type="project" value="UniProtKB-SubCell"/>
</dbReference>
<feature type="signal peptide" evidence="9">
    <location>
        <begin position="1"/>
        <end position="26"/>
    </location>
</feature>
<feature type="transmembrane region" description="Helical" evidence="8">
    <location>
        <begin position="508"/>
        <end position="536"/>
    </location>
</feature>
<evidence type="ECO:0000256" key="9">
    <source>
        <dbReference type="SAM" id="SignalP"/>
    </source>
</evidence>
<feature type="chain" id="PRO_5039951610" description="Anoctamin" evidence="9">
    <location>
        <begin position="27"/>
        <end position="901"/>
    </location>
</feature>
<evidence type="ECO:0000313" key="13">
    <source>
        <dbReference type="WBParaSite" id="ALUE_0000586201-mRNA-1"/>
    </source>
</evidence>
<dbReference type="WBParaSite" id="ALUE_0000586201-mRNA-1">
    <property type="protein sequence ID" value="ALUE_0000586201-mRNA-1"/>
    <property type="gene ID" value="ALUE_0000586201"/>
</dbReference>
<dbReference type="InterPro" id="IPR007632">
    <property type="entry name" value="Anoctamin"/>
</dbReference>
<dbReference type="PANTHER" id="PTHR12308:SF84">
    <property type="entry name" value="ANOCTAMIN"/>
    <property type="match status" value="1"/>
</dbReference>
<evidence type="ECO:0000256" key="3">
    <source>
        <dbReference type="ARBA" id="ARBA00022475"/>
    </source>
</evidence>
<proteinExistence type="inferred from homology"/>
<dbReference type="GO" id="GO:0005254">
    <property type="term" value="F:chloride channel activity"/>
    <property type="evidence" value="ECO:0007669"/>
    <property type="project" value="TreeGrafter"/>
</dbReference>
<evidence type="ECO:0000256" key="4">
    <source>
        <dbReference type="ARBA" id="ARBA00022692"/>
    </source>
</evidence>
<evidence type="ECO:0000256" key="2">
    <source>
        <dbReference type="ARBA" id="ARBA00009671"/>
    </source>
</evidence>
<comment type="caution">
    <text evidence="8">Lacks conserved residue(s) required for the propagation of feature annotation.</text>
</comment>
<evidence type="ECO:0000256" key="6">
    <source>
        <dbReference type="ARBA" id="ARBA00023136"/>
    </source>
</evidence>